<dbReference type="Proteomes" id="UP000191144">
    <property type="component" value="Chromosome H"/>
</dbReference>
<keyword evidence="3" id="KW-1185">Reference proteome</keyword>
<dbReference type="EMBL" id="LT598480">
    <property type="protein sequence ID" value="SCV02846.1"/>
    <property type="molecule type" value="Genomic_DNA"/>
</dbReference>
<evidence type="ECO:0000313" key="2">
    <source>
        <dbReference type="EMBL" id="SCV02846.1"/>
    </source>
</evidence>
<proteinExistence type="predicted"/>
<reference evidence="3" key="1">
    <citation type="submission" date="2016-03" db="EMBL/GenBank/DDBJ databases">
        <authorList>
            <person name="Devillers Hugo."/>
        </authorList>
    </citation>
    <scope>NUCLEOTIDE SEQUENCE [LARGE SCALE GENOMIC DNA]</scope>
</reference>
<evidence type="ECO:0000259" key="1">
    <source>
        <dbReference type="Pfam" id="PF21166"/>
    </source>
</evidence>
<dbReference type="OrthoDB" id="1057137at2759"/>
<name>A0A1G4KEL7_9SACH</name>
<dbReference type="Pfam" id="PF21166">
    <property type="entry name" value="LSM12_LSM"/>
    <property type="match status" value="1"/>
</dbReference>
<dbReference type="AlphaFoldDB" id="A0A1G4KEL7"/>
<dbReference type="PANTHER" id="PTHR13542">
    <property type="entry name" value="LSM12 HOMOLOG"/>
    <property type="match status" value="1"/>
</dbReference>
<gene>
    <name evidence="2" type="ORF">LAME_0H05688G</name>
</gene>
<sequence>MSFNLEHVLGFKVKITNVLDTVTVGRIYSYNSSNNTITLQESRKGPSQSQQFKVIKLSFVKFLEVVGEKPQKNSFKRDPIKPSEVSIESIQEMLQKRIESARSSQS</sequence>
<accession>A0A1G4KEL7</accession>
<dbReference type="InterPro" id="IPR048478">
    <property type="entry name" value="LSM12_LSM"/>
</dbReference>
<organism evidence="2 3">
    <name type="scientific">Lachancea meyersii CBS 8951</name>
    <dbReference type="NCBI Taxonomy" id="1266667"/>
    <lineage>
        <taxon>Eukaryota</taxon>
        <taxon>Fungi</taxon>
        <taxon>Dikarya</taxon>
        <taxon>Ascomycota</taxon>
        <taxon>Saccharomycotina</taxon>
        <taxon>Saccharomycetes</taxon>
        <taxon>Saccharomycetales</taxon>
        <taxon>Saccharomycetaceae</taxon>
        <taxon>Lachancea</taxon>
    </lineage>
</organism>
<protein>
    <submittedName>
        <fullName evidence="2">LAME_0H05688g1_1</fullName>
    </submittedName>
</protein>
<dbReference type="InterPro" id="IPR039683">
    <property type="entry name" value="Lsm12-like"/>
</dbReference>
<evidence type="ECO:0000313" key="3">
    <source>
        <dbReference type="Proteomes" id="UP000191144"/>
    </source>
</evidence>
<feature type="domain" description="LSM12 LSM" evidence="1">
    <location>
        <begin position="9"/>
        <end position="61"/>
    </location>
</feature>